<dbReference type="EMBL" id="RCZA01000006">
    <property type="protein sequence ID" value="TPG83211.1"/>
    <property type="molecule type" value="Genomic_DNA"/>
</dbReference>
<dbReference type="Proteomes" id="UP000320914">
    <property type="component" value="Unassembled WGS sequence"/>
</dbReference>
<evidence type="ECO:0000313" key="1">
    <source>
        <dbReference type="EMBL" id="TPG83211.1"/>
    </source>
</evidence>
<name>A0A502I8I0_9PSED</name>
<proteinExistence type="predicted"/>
<gene>
    <name evidence="1" type="ORF">EAH74_15175</name>
</gene>
<sequence length="67" mass="7026">MTTGRDYGAGDIKQAIYDFRGSDSALMQAILKSLPQLGTLTARVRELIESLLSDEVVGGTAVILAGA</sequence>
<dbReference type="AlphaFoldDB" id="A0A502I8I0"/>
<comment type="caution">
    <text evidence="1">The sequence shown here is derived from an EMBL/GenBank/DDBJ whole genome shotgun (WGS) entry which is preliminary data.</text>
</comment>
<evidence type="ECO:0000313" key="2">
    <source>
        <dbReference type="Proteomes" id="UP000320914"/>
    </source>
</evidence>
<organism evidence="1 2">
    <name type="scientific">Pseudomonas mandelii</name>
    <dbReference type="NCBI Taxonomy" id="75612"/>
    <lineage>
        <taxon>Bacteria</taxon>
        <taxon>Pseudomonadati</taxon>
        <taxon>Pseudomonadota</taxon>
        <taxon>Gammaproteobacteria</taxon>
        <taxon>Pseudomonadales</taxon>
        <taxon>Pseudomonadaceae</taxon>
        <taxon>Pseudomonas</taxon>
    </lineage>
</organism>
<reference evidence="1 2" key="1">
    <citation type="journal article" date="2019" name="Environ. Microbiol.">
        <title>Species interactions and distinct microbial communities in high Arctic permafrost affected cryosols are associated with the CH4 and CO2 gas fluxes.</title>
        <authorList>
            <person name="Altshuler I."/>
            <person name="Hamel J."/>
            <person name="Turney S."/>
            <person name="Magnuson E."/>
            <person name="Levesque R."/>
            <person name="Greer C."/>
            <person name="Whyte L.G."/>
        </authorList>
    </citation>
    <scope>NUCLEOTIDE SEQUENCE [LARGE SCALE GENOMIC DNA]</scope>
    <source>
        <strain evidence="1 2">OWC5</strain>
    </source>
</reference>
<protein>
    <submittedName>
        <fullName evidence="1">Uncharacterized protein</fullName>
    </submittedName>
</protein>
<dbReference type="RefSeq" id="WP_140679585.1">
    <property type="nucleotide sequence ID" value="NZ_RCZA01000006.1"/>
</dbReference>
<accession>A0A502I8I0</accession>